<comment type="similarity">
    <text evidence="2 7">Belongs to the MIP/aquaporin (TC 1.A.8) family.</text>
</comment>
<gene>
    <name evidence="9" type="ORF">HMPREF0501_01075</name>
</gene>
<dbReference type="InterPro" id="IPR000425">
    <property type="entry name" value="MIP"/>
</dbReference>
<evidence type="ECO:0000256" key="8">
    <source>
        <dbReference type="SAM" id="Phobius"/>
    </source>
</evidence>
<dbReference type="AlphaFoldDB" id="C7XWS2"/>
<dbReference type="eggNOG" id="COG0580">
    <property type="taxonomic scope" value="Bacteria"/>
</dbReference>
<organism evidence="9 10">
    <name type="scientific">Limosilactobacillus coleohominis 101-4-CHN</name>
    <dbReference type="NCBI Taxonomy" id="575594"/>
    <lineage>
        <taxon>Bacteria</taxon>
        <taxon>Bacillati</taxon>
        <taxon>Bacillota</taxon>
        <taxon>Bacilli</taxon>
        <taxon>Lactobacillales</taxon>
        <taxon>Lactobacillaceae</taxon>
        <taxon>Limosilactobacillus</taxon>
    </lineage>
</organism>
<evidence type="ECO:0000313" key="10">
    <source>
        <dbReference type="Proteomes" id="UP000003987"/>
    </source>
</evidence>
<feature type="transmembrane region" description="Helical" evidence="8">
    <location>
        <begin position="166"/>
        <end position="187"/>
    </location>
</feature>
<dbReference type="Proteomes" id="UP000003987">
    <property type="component" value="Unassembled WGS sequence"/>
</dbReference>
<dbReference type="GO" id="GO:0015254">
    <property type="term" value="F:glycerol channel activity"/>
    <property type="evidence" value="ECO:0007669"/>
    <property type="project" value="TreeGrafter"/>
</dbReference>
<keyword evidence="4 7" id="KW-0812">Transmembrane</keyword>
<evidence type="ECO:0000256" key="2">
    <source>
        <dbReference type="ARBA" id="ARBA00006175"/>
    </source>
</evidence>
<keyword evidence="3 7" id="KW-0813">Transport</keyword>
<dbReference type="Gene3D" id="1.20.1080.10">
    <property type="entry name" value="Glycerol uptake facilitator protein"/>
    <property type="match status" value="1"/>
</dbReference>
<accession>C7XWS2</accession>
<evidence type="ECO:0000313" key="9">
    <source>
        <dbReference type="EMBL" id="EEU30070.1"/>
    </source>
</evidence>
<evidence type="ECO:0000256" key="6">
    <source>
        <dbReference type="ARBA" id="ARBA00023136"/>
    </source>
</evidence>
<dbReference type="PANTHER" id="PTHR43829:SF9">
    <property type="entry name" value="AQUAPORIN-9"/>
    <property type="match status" value="1"/>
</dbReference>
<feature type="transmembrane region" description="Helical" evidence="8">
    <location>
        <begin position="136"/>
        <end position="154"/>
    </location>
</feature>
<dbReference type="PANTHER" id="PTHR43829">
    <property type="entry name" value="AQUAPORIN OR AQUAGLYCEROPORIN RELATED"/>
    <property type="match status" value="1"/>
</dbReference>
<dbReference type="InterPro" id="IPR023271">
    <property type="entry name" value="Aquaporin-like"/>
</dbReference>
<dbReference type="OrthoDB" id="9807293at2"/>
<dbReference type="SUPFAM" id="SSF81338">
    <property type="entry name" value="Aquaporin-like"/>
    <property type="match status" value="1"/>
</dbReference>
<dbReference type="EMBL" id="GG698804">
    <property type="protein sequence ID" value="EEU30070.1"/>
    <property type="molecule type" value="Genomic_DNA"/>
</dbReference>
<dbReference type="PRINTS" id="PR00783">
    <property type="entry name" value="MINTRINSICP"/>
</dbReference>
<dbReference type="Pfam" id="PF00230">
    <property type="entry name" value="MIP"/>
    <property type="match status" value="1"/>
</dbReference>
<dbReference type="PROSITE" id="PS00221">
    <property type="entry name" value="MIP"/>
    <property type="match status" value="1"/>
</dbReference>
<dbReference type="NCBIfam" id="TIGR00861">
    <property type="entry name" value="MIP"/>
    <property type="match status" value="1"/>
</dbReference>
<protein>
    <submittedName>
        <fullName evidence="9">MIP family channel protein</fullName>
    </submittedName>
</protein>
<evidence type="ECO:0000256" key="5">
    <source>
        <dbReference type="ARBA" id="ARBA00022989"/>
    </source>
</evidence>
<keyword evidence="10" id="KW-1185">Reference proteome</keyword>
<name>C7XWS2_9LACO</name>
<evidence type="ECO:0000256" key="4">
    <source>
        <dbReference type="ARBA" id="ARBA00022692"/>
    </source>
</evidence>
<evidence type="ECO:0000256" key="3">
    <source>
        <dbReference type="ARBA" id="ARBA00022448"/>
    </source>
</evidence>
<dbReference type="HOGENOM" id="CLU_020019_9_2_9"/>
<evidence type="ECO:0000256" key="1">
    <source>
        <dbReference type="ARBA" id="ARBA00004141"/>
    </source>
</evidence>
<feature type="transmembrane region" description="Helical" evidence="8">
    <location>
        <begin position="6"/>
        <end position="28"/>
    </location>
</feature>
<feature type="transmembrane region" description="Helical" evidence="8">
    <location>
        <begin position="40"/>
        <end position="58"/>
    </location>
</feature>
<proteinExistence type="inferred from homology"/>
<dbReference type="InterPro" id="IPR022357">
    <property type="entry name" value="MIP_CS"/>
</dbReference>
<keyword evidence="5 8" id="KW-1133">Transmembrane helix</keyword>
<feature type="transmembrane region" description="Helical" evidence="8">
    <location>
        <begin position="88"/>
        <end position="110"/>
    </location>
</feature>
<dbReference type="STRING" id="575594.HMPREF0501_01075"/>
<comment type="subcellular location">
    <subcellularLocation>
        <location evidence="1">Membrane</location>
        <topology evidence="1">Multi-pass membrane protein</topology>
    </subcellularLocation>
</comment>
<dbReference type="RefSeq" id="WP_006916921.1">
    <property type="nucleotide sequence ID" value="NZ_GG698804.1"/>
</dbReference>
<feature type="transmembrane region" description="Helical" evidence="8">
    <location>
        <begin position="212"/>
        <end position="232"/>
    </location>
</feature>
<keyword evidence="6 8" id="KW-0472">Membrane</keyword>
<dbReference type="InterPro" id="IPR050363">
    <property type="entry name" value="MIP/Aquaporin"/>
</dbReference>
<dbReference type="GO" id="GO:0005886">
    <property type="term" value="C:plasma membrane"/>
    <property type="evidence" value="ECO:0007669"/>
    <property type="project" value="TreeGrafter"/>
</dbReference>
<evidence type="ECO:0000256" key="7">
    <source>
        <dbReference type="RuleBase" id="RU000477"/>
    </source>
</evidence>
<reference evidence="9 10" key="1">
    <citation type="submission" date="2009-06" db="EMBL/GenBank/DDBJ databases">
        <title>The Genome Sequence of Lactobacillus coleohominis strain 101-4-CHN.</title>
        <authorList>
            <consortium name="The Broad Institute Genome Sequencing Platform"/>
            <person name="Ward D."/>
            <person name="Young S.K."/>
            <person name="Zeng Q."/>
            <person name="Koehrsen M."/>
            <person name="Alvarado L."/>
            <person name="Berlin A."/>
            <person name="Borenstein D."/>
            <person name="Chen Z."/>
            <person name="Engels R."/>
            <person name="Freedman E."/>
            <person name="Gellesch M."/>
            <person name="Goldberg J."/>
            <person name="Griggs A."/>
            <person name="Gujja S."/>
            <person name="Heiman D."/>
            <person name="Hepburn T."/>
            <person name="Howarth C."/>
            <person name="Jen D."/>
            <person name="Larson L."/>
            <person name="Lewis B."/>
            <person name="Mehta T."/>
            <person name="Park D."/>
            <person name="Pearson M."/>
            <person name="Roberts A."/>
            <person name="Saif S."/>
            <person name="Shea T."/>
            <person name="Shenoy N."/>
            <person name="Sisk P."/>
            <person name="Stolte C."/>
            <person name="Sykes S."/>
            <person name="Walk T."/>
            <person name="White J."/>
            <person name="Yandava C."/>
            <person name="Liu Y."/>
            <person name="Xu Q."/>
            <person name="Lander E."/>
            <person name="Nusbaum C."/>
            <person name="Galagan J."/>
            <person name="Birren B."/>
        </authorList>
    </citation>
    <scope>NUCLEOTIDE SEQUENCE [LARGE SCALE GENOMIC DNA]</scope>
    <source>
        <strain evidence="9 10">101-4-CHN</strain>
    </source>
</reference>
<sequence length="237" mass="25520">MVWHGFIGELIGTLILITIGCGVGAGLNLNCTFSSQQKDWFYVAFAWGLAVTMGVYAAGSLGSLGHLNPAVTIAFAVNHTFPWRQVVPYILGQFIGAFLGAVLVIIQFWVHFQATPEKKQNTVGIFATVPAIKSGWANLLSEVIATFMFMLVLINLGNFTLGLKPLIVGLSIFAIGAGLGTTTGFALNPARDWGPRLAYTILPVPHKTSGQWWYAWVPMVGPLLGAIIATLVEEMVK</sequence>